<dbReference type="PANTHER" id="PTHR43229:SF2">
    <property type="entry name" value="NODULATION PROTEIN J"/>
    <property type="match status" value="1"/>
</dbReference>
<comment type="caution">
    <text evidence="8">The sequence shown here is derived from an EMBL/GenBank/DDBJ whole genome shotgun (WGS) entry which is preliminary data.</text>
</comment>
<organism evidence="8 9">
    <name type="scientific">Williamsia maris</name>
    <dbReference type="NCBI Taxonomy" id="72806"/>
    <lineage>
        <taxon>Bacteria</taxon>
        <taxon>Bacillati</taxon>
        <taxon>Actinomycetota</taxon>
        <taxon>Actinomycetes</taxon>
        <taxon>Mycobacteriales</taxon>
        <taxon>Nocardiaceae</taxon>
        <taxon>Williamsia</taxon>
    </lineage>
</organism>
<feature type="transmembrane region" description="Helical" evidence="6">
    <location>
        <begin position="76"/>
        <end position="100"/>
    </location>
</feature>
<keyword evidence="5" id="KW-0046">Antibiotic resistance</keyword>
<evidence type="ECO:0000259" key="7">
    <source>
        <dbReference type="PROSITE" id="PS51012"/>
    </source>
</evidence>
<proteinExistence type="inferred from homology"/>
<dbReference type="PIRSF" id="PIRSF006648">
    <property type="entry name" value="DrrB"/>
    <property type="match status" value="1"/>
</dbReference>
<keyword evidence="6" id="KW-0813">Transport</keyword>
<comment type="similarity">
    <text evidence="6">Belongs to the ABC-2 integral membrane protein family.</text>
</comment>
<feature type="transmembrane region" description="Helical" evidence="6">
    <location>
        <begin position="195"/>
        <end position="217"/>
    </location>
</feature>
<dbReference type="InterPro" id="IPR051784">
    <property type="entry name" value="Nod_factor_ABC_transporter"/>
</dbReference>
<dbReference type="Pfam" id="PF01061">
    <property type="entry name" value="ABC2_membrane"/>
    <property type="match status" value="1"/>
</dbReference>
<protein>
    <recommendedName>
        <fullName evidence="6">Transport permease protein</fullName>
    </recommendedName>
</protein>
<evidence type="ECO:0000256" key="5">
    <source>
        <dbReference type="ARBA" id="ARBA00023251"/>
    </source>
</evidence>
<reference evidence="8 9" key="1">
    <citation type="submission" date="2022-06" db="EMBL/GenBank/DDBJ databases">
        <title>Genomic Encyclopedia of Archaeal and Bacterial Type Strains, Phase II (KMG-II): from individual species to whole genera.</title>
        <authorList>
            <person name="Goeker M."/>
        </authorList>
    </citation>
    <scope>NUCLEOTIDE SEQUENCE [LARGE SCALE GENOMIC DNA]</scope>
    <source>
        <strain evidence="8 9">DSM 44693</strain>
    </source>
</reference>
<feature type="transmembrane region" description="Helical" evidence="6">
    <location>
        <begin position="46"/>
        <end position="70"/>
    </location>
</feature>
<keyword evidence="3 6" id="KW-1133">Transmembrane helix</keyword>
<keyword evidence="4 6" id="KW-0472">Membrane</keyword>
<evidence type="ECO:0000256" key="3">
    <source>
        <dbReference type="ARBA" id="ARBA00022989"/>
    </source>
</evidence>
<accession>A0ABT1H7N5</accession>
<name>A0ABT1H7N5_9NOCA</name>
<dbReference type="InterPro" id="IPR047817">
    <property type="entry name" value="ABC2_TM_bact-type"/>
</dbReference>
<feature type="transmembrane region" description="Helical" evidence="6">
    <location>
        <begin position="156"/>
        <end position="183"/>
    </location>
</feature>
<evidence type="ECO:0000256" key="4">
    <source>
        <dbReference type="ARBA" id="ARBA00023136"/>
    </source>
</evidence>
<feature type="domain" description="ABC transmembrane type-2" evidence="7">
    <location>
        <begin position="45"/>
        <end position="271"/>
    </location>
</feature>
<dbReference type="InterPro" id="IPR013525">
    <property type="entry name" value="ABC2_TM"/>
</dbReference>
<dbReference type="EMBL" id="JAMTCJ010000001">
    <property type="protein sequence ID" value="MCP2174280.1"/>
    <property type="molecule type" value="Genomic_DNA"/>
</dbReference>
<evidence type="ECO:0000313" key="8">
    <source>
        <dbReference type="EMBL" id="MCP2174280.1"/>
    </source>
</evidence>
<keyword evidence="6" id="KW-1003">Cell membrane</keyword>
<dbReference type="PANTHER" id="PTHR43229">
    <property type="entry name" value="NODULATION PROTEIN J"/>
    <property type="match status" value="1"/>
</dbReference>
<evidence type="ECO:0000313" key="9">
    <source>
        <dbReference type="Proteomes" id="UP001206895"/>
    </source>
</evidence>
<evidence type="ECO:0000256" key="1">
    <source>
        <dbReference type="ARBA" id="ARBA00004141"/>
    </source>
</evidence>
<dbReference type="Proteomes" id="UP001206895">
    <property type="component" value="Unassembled WGS sequence"/>
</dbReference>
<evidence type="ECO:0000256" key="2">
    <source>
        <dbReference type="ARBA" id="ARBA00022692"/>
    </source>
</evidence>
<sequence length="272" mass="28649">MTSTENVFAAIPTATVTETISAGKAVRDTATLARRGLLKFKHSPQLLVDVIIVPIIYTVLFGSIFGGVIAGDVTTYLPTLIPGVLVNVAITSTVVVGIQLREDIDKGMLDRFVSMPISRIAPLAGGLVAANLRYLIAVVITVIAGVAMGYRPASPLGVLASAALVVFSAFALSWVFALMGVVLTKASAVQGFSALLLTILGFTSNAFVPTSTLPGWLRPIAEVNPLSQLISAVRLLSNEGQVDHHLVYSVLGSLLIMAIATPLTVRIYLRKL</sequence>
<dbReference type="PROSITE" id="PS51012">
    <property type="entry name" value="ABC_TM2"/>
    <property type="match status" value="1"/>
</dbReference>
<evidence type="ECO:0000256" key="6">
    <source>
        <dbReference type="RuleBase" id="RU361157"/>
    </source>
</evidence>
<dbReference type="InterPro" id="IPR000412">
    <property type="entry name" value="ABC_2_transport"/>
</dbReference>
<dbReference type="RefSeq" id="WP_253659358.1">
    <property type="nucleotide sequence ID" value="NZ_BAAAJQ010000001.1"/>
</dbReference>
<keyword evidence="9" id="KW-1185">Reference proteome</keyword>
<comment type="subcellular location">
    <subcellularLocation>
        <location evidence="6">Cell membrane</location>
        <topology evidence="6">Multi-pass membrane protein</topology>
    </subcellularLocation>
    <subcellularLocation>
        <location evidence="1">Membrane</location>
        <topology evidence="1">Multi-pass membrane protein</topology>
    </subcellularLocation>
</comment>
<keyword evidence="2 6" id="KW-0812">Transmembrane</keyword>
<gene>
    <name evidence="8" type="ORF">LX13_000087</name>
</gene>
<feature type="transmembrane region" description="Helical" evidence="6">
    <location>
        <begin position="246"/>
        <end position="269"/>
    </location>
</feature>
<feature type="transmembrane region" description="Helical" evidence="6">
    <location>
        <begin position="120"/>
        <end position="150"/>
    </location>
</feature>